<proteinExistence type="inferred from homology"/>
<sequence length="344" mass="38824">MKVFGAGVAFSAPNTLAATLPKDMDRTIVLRDPGGVFRTAWQEAFYTPFEQETGIRIIPITSAAEPTAQIIMMVEGKNYLWDMAGALTEQALNMLVRHDTIEPHGLLEDPALSGIPKTFCTAHSIASDIYSTVMAVDKSAFPQGALPVTWGDFWDRHRFPQWRSLRKDPSDTLEAALLADGVKPSELYPLDLNRAFASLEKIRPAIAAWWSSAAQARNLLESGEVDMLTTWSTRINLENRNLAVSWEQNMWGVDSWAILKGTPKADLCRIFLKYVCDPKRQAVWTKWLRNGPPNAEAYRYIPAQTASILPTYPPHLEKGFHADAQYWTDNRETVLERFNEWLLQ</sequence>
<dbReference type="SUPFAM" id="SSF53850">
    <property type="entry name" value="Periplasmic binding protein-like II"/>
    <property type="match status" value="1"/>
</dbReference>
<name>A0A1B6VIL3_9PROT</name>
<dbReference type="PANTHER" id="PTHR30006">
    <property type="entry name" value="THIAMINE-BINDING PERIPLASMIC PROTEIN-RELATED"/>
    <property type="match status" value="1"/>
</dbReference>
<evidence type="ECO:0000313" key="6">
    <source>
        <dbReference type="EMBL" id="OAJ67059.1"/>
    </source>
</evidence>
<dbReference type="Proteomes" id="UP000077786">
    <property type="component" value="Unassembled WGS sequence"/>
</dbReference>
<comment type="similarity">
    <text evidence="2">Belongs to the bacterial solute-binding protein 1 family.</text>
</comment>
<comment type="subcellular location">
    <subcellularLocation>
        <location evidence="1">Periplasm</location>
    </subcellularLocation>
</comment>
<organism evidence="6 7">
    <name type="scientific">Gluconobacter cerinus</name>
    <dbReference type="NCBI Taxonomy" id="38307"/>
    <lineage>
        <taxon>Bacteria</taxon>
        <taxon>Pseudomonadati</taxon>
        <taxon>Pseudomonadota</taxon>
        <taxon>Alphaproteobacteria</taxon>
        <taxon>Acetobacterales</taxon>
        <taxon>Acetobacteraceae</taxon>
        <taxon>Gluconobacter</taxon>
    </lineage>
</organism>
<evidence type="ECO:0000256" key="3">
    <source>
        <dbReference type="ARBA" id="ARBA00022448"/>
    </source>
</evidence>
<dbReference type="Gene3D" id="3.40.190.10">
    <property type="entry name" value="Periplasmic binding protein-like II"/>
    <property type="match status" value="2"/>
</dbReference>
<dbReference type="PANTHER" id="PTHR30006:SF3">
    <property type="entry name" value="THIAMINE-BINDING PERIPLASMIC PROTEIN"/>
    <property type="match status" value="1"/>
</dbReference>
<evidence type="ECO:0000313" key="7">
    <source>
        <dbReference type="Proteomes" id="UP000077786"/>
    </source>
</evidence>
<dbReference type="GO" id="GO:0030976">
    <property type="term" value="F:thiamine pyrophosphate binding"/>
    <property type="evidence" value="ECO:0007669"/>
    <property type="project" value="TreeGrafter"/>
</dbReference>
<gene>
    <name evidence="6" type="ORF">A0123_02205</name>
</gene>
<evidence type="ECO:0000256" key="1">
    <source>
        <dbReference type="ARBA" id="ARBA00004418"/>
    </source>
</evidence>
<dbReference type="InterPro" id="IPR006059">
    <property type="entry name" value="SBP"/>
</dbReference>
<dbReference type="EMBL" id="LUTU01000010">
    <property type="protein sequence ID" value="OAJ67059.1"/>
    <property type="molecule type" value="Genomic_DNA"/>
</dbReference>
<dbReference type="GO" id="GO:0030975">
    <property type="term" value="F:thiamine binding"/>
    <property type="evidence" value="ECO:0007669"/>
    <property type="project" value="TreeGrafter"/>
</dbReference>
<keyword evidence="5" id="KW-0574">Periplasm</keyword>
<evidence type="ECO:0000256" key="5">
    <source>
        <dbReference type="ARBA" id="ARBA00022764"/>
    </source>
</evidence>
<keyword evidence="3" id="KW-0813">Transport</keyword>
<dbReference type="PATRIC" id="fig|38307.3.peg.2289"/>
<evidence type="ECO:0000256" key="4">
    <source>
        <dbReference type="ARBA" id="ARBA00022729"/>
    </source>
</evidence>
<evidence type="ECO:0000256" key="2">
    <source>
        <dbReference type="ARBA" id="ARBA00008520"/>
    </source>
</evidence>
<dbReference type="GO" id="GO:0030288">
    <property type="term" value="C:outer membrane-bounded periplasmic space"/>
    <property type="evidence" value="ECO:0007669"/>
    <property type="project" value="TreeGrafter"/>
</dbReference>
<accession>A0A1B6VIL3</accession>
<comment type="caution">
    <text evidence="6">The sequence shown here is derived from an EMBL/GenBank/DDBJ whole genome shotgun (WGS) entry which is preliminary data.</text>
</comment>
<reference evidence="6 7" key="1">
    <citation type="submission" date="2016-03" db="EMBL/GenBank/DDBJ databases">
        <title>Draft genome sequence of Gluconobacter cerinus strain CECT 9110.</title>
        <authorList>
            <person name="Sainz F."/>
            <person name="Mas A."/>
            <person name="Torija M.J."/>
        </authorList>
    </citation>
    <scope>NUCLEOTIDE SEQUENCE [LARGE SCALE GENOMIC DNA]</scope>
    <source>
        <strain evidence="6 7">CECT 9110</strain>
    </source>
</reference>
<keyword evidence="4" id="KW-0732">Signal</keyword>
<protein>
    <submittedName>
        <fullName evidence="6">ABC transporter substrate-binding protein</fullName>
    </submittedName>
</protein>
<dbReference type="GO" id="GO:0015888">
    <property type="term" value="P:thiamine transport"/>
    <property type="evidence" value="ECO:0007669"/>
    <property type="project" value="TreeGrafter"/>
</dbReference>
<dbReference type="Pfam" id="PF13416">
    <property type="entry name" value="SBP_bac_8"/>
    <property type="match status" value="1"/>
</dbReference>
<dbReference type="AlphaFoldDB" id="A0A1B6VIL3"/>